<comment type="caution">
    <text evidence="2">The sequence shown here is derived from an EMBL/GenBank/DDBJ whole genome shotgun (WGS) entry which is preliminary data.</text>
</comment>
<accession>A0A7X5Y293</accession>
<feature type="chain" id="PRO_5031213673" description="Integrating conjugative element protein (TIGR03749 family)" evidence="1">
    <location>
        <begin position="22"/>
        <end position="273"/>
    </location>
</feature>
<name>A0A7X5Y293_9SPHN</name>
<dbReference type="EMBL" id="JAATJB010000020">
    <property type="protein sequence ID" value="NJB99746.1"/>
    <property type="molecule type" value="Genomic_DNA"/>
</dbReference>
<evidence type="ECO:0000313" key="2">
    <source>
        <dbReference type="EMBL" id="NJB99746.1"/>
    </source>
</evidence>
<sequence length="273" mass="29165">MVFSKLVASASALAVTGTAIAATPLALYPVKIGAETARYDRGRVTVNLELPEGAVEVRPLSIEKGQITLGIAVFNKSRWPGNFGIENVDVSINGVPTYLPTHDQLMAQARDQARDRKIAAALITGVVAGAASTMSNSYSYQQRVYTPHGAYGRTIRWEDDTPGIIGATAAVAAGAIVIHGIDRKLDYTLDRIDGSVLETTTVDPGNSFGGAVVVPFDKKMPLPAEIRMQIEWNGTRYPFAFRLSPQGVAVPRPFPATPRGETIPVDAAQPPRP</sequence>
<keyword evidence="1" id="KW-0732">Signal</keyword>
<proteinExistence type="predicted"/>
<dbReference type="AlphaFoldDB" id="A0A7X5Y293"/>
<feature type="signal peptide" evidence="1">
    <location>
        <begin position="1"/>
        <end position="21"/>
    </location>
</feature>
<organism evidence="2 3">
    <name type="scientific">Sphingomonas trueperi</name>
    <dbReference type="NCBI Taxonomy" id="53317"/>
    <lineage>
        <taxon>Bacteria</taxon>
        <taxon>Pseudomonadati</taxon>
        <taxon>Pseudomonadota</taxon>
        <taxon>Alphaproteobacteria</taxon>
        <taxon>Sphingomonadales</taxon>
        <taxon>Sphingomonadaceae</taxon>
        <taxon>Sphingomonas</taxon>
    </lineage>
</organism>
<dbReference type="RefSeq" id="WP_125976998.1">
    <property type="nucleotide sequence ID" value="NZ_BAAADY010000036.1"/>
</dbReference>
<evidence type="ECO:0000313" key="3">
    <source>
        <dbReference type="Proteomes" id="UP000531251"/>
    </source>
</evidence>
<protein>
    <recommendedName>
        <fullName evidence="4">Integrating conjugative element protein (TIGR03749 family)</fullName>
    </recommendedName>
</protein>
<evidence type="ECO:0000256" key="1">
    <source>
        <dbReference type="SAM" id="SignalP"/>
    </source>
</evidence>
<reference evidence="2 3" key="1">
    <citation type="submission" date="2020-03" db="EMBL/GenBank/DDBJ databases">
        <title>Genomic Encyclopedia of Type Strains, Phase IV (KMG-IV): sequencing the most valuable type-strain genomes for metagenomic binning, comparative biology and taxonomic classification.</title>
        <authorList>
            <person name="Goeker M."/>
        </authorList>
    </citation>
    <scope>NUCLEOTIDE SEQUENCE [LARGE SCALE GENOMIC DNA]</scope>
    <source>
        <strain evidence="2 3">DSM 7225</strain>
    </source>
</reference>
<gene>
    <name evidence="2" type="ORF">GGR89_004092</name>
</gene>
<dbReference type="Proteomes" id="UP000531251">
    <property type="component" value="Unassembled WGS sequence"/>
</dbReference>
<keyword evidence="3" id="KW-1185">Reference proteome</keyword>
<evidence type="ECO:0008006" key="4">
    <source>
        <dbReference type="Google" id="ProtNLM"/>
    </source>
</evidence>